<feature type="region of interest" description="Disordered" evidence="1">
    <location>
        <begin position="1"/>
        <end position="27"/>
    </location>
</feature>
<dbReference type="RefSeq" id="WP_377549497.1">
    <property type="nucleotide sequence ID" value="NZ_JBHSBN010000018.1"/>
</dbReference>
<keyword evidence="4" id="KW-1185">Reference proteome</keyword>
<keyword evidence="2" id="KW-0472">Membrane</keyword>
<keyword evidence="2" id="KW-0812">Transmembrane</keyword>
<proteinExistence type="predicted"/>
<accession>A0ABV8KRS0</accession>
<evidence type="ECO:0000313" key="3">
    <source>
        <dbReference type="EMBL" id="MFC4108792.1"/>
    </source>
</evidence>
<sequence>MSVLSSIDDLLQHDEDDSPDRPRRRRRTGAGAWVGAVAAAAGLTAVTVVGLRFASLELPMVEVFAGWLAVLVVRRVAVAVAPPPVRTGGSGRRGEEDGHYRWSTRDALRGAVNPWERVLGWTEGKPDRFAEKVLPRLGELVDERLRQRHGLTRESDPTRARELLGEHLWSFLTVRPRRGPGPRDWAAVVAQLEKL</sequence>
<evidence type="ECO:0000256" key="2">
    <source>
        <dbReference type="SAM" id="Phobius"/>
    </source>
</evidence>
<evidence type="ECO:0000313" key="4">
    <source>
        <dbReference type="Proteomes" id="UP001595868"/>
    </source>
</evidence>
<dbReference type="Proteomes" id="UP001595868">
    <property type="component" value="Unassembled WGS sequence"/>
</dbReference>
<feature type="transmembrane region" description="Helical" evidence="2">
    <location>
        <begin position="30"/>
        <end position="51"/>
    </location>
</feature>
<protein>
    <recommendedName>
        <fullName evidence="5">DUF4129 domain-containing protein</fullName>
    </recommendedName>
</protein>
<reference evidence="4" key="1">
    <citation type="journal article" date="2019" name="Int. J. Syst. Evol. Microbiol.">
        <title>The Global Catalogue of Microorganisms (GCM) 10K type strain sequencing project: providing services to taxonomists for standard genome sequencing and annotation.</title>
        <authorList>
            <consortium name="The Broad Institute Genomics Platform"/>
            <consortium name="The Broad Institute Genome Sequencing Center for Infectious Disease"/>
            <person name="Wu L."/>
            <person name="Ma J."/>
        </authorList>
    </citation>
    <scope>NUCLEOTIDE SEQUENCE [LARGE SCALE GENOMIC DNA]</scope>
    <source>
        <strain evidence="4">2902at01</strain>
    </source>
</reference>
<comment type="caution">
    <text evidence="3">The sequence shown here is derived from an EMBL/GenBank/DDBJ whole genome shotgun (WGS) entry which is preliminary data.</text>
</comment>
<dbReference type="EMBL" id="JBHSBN010000018">
    <property type="protein sequence ID" value="MFC4108792.1"/>
    <property type="molecule type" value="Genomic_DNA"/>
</dbReference>
<name>A0ABV8KRS0_9ACTN</name>
<keyword evidence="2" id="KW-1133">Transmembrane helix</keyword>
<evidence type="ECO:0000256" key="1">
    <source>
        <dbReference type="SAM" id="MobiDB-lite"/>
    </source>
</evidence>
<evidence type="ECO:0008006" key="5">
    <source>
        <dbReference type="Google" id="ProtNLM"/>
    </source>
</evidence>
<organism evidence="3 4">
    <name type="scientific">Micromonospora zhanjiangensis</name>
    <dbReference type="NCBI Taxonomy" id="1522057"/>
    <lineage>
        <taxon>Bacteria</taxon>
        <taxon>Bacillati</taxon>
        <taxon>Actinomycetota</taxon>
        <taxon>Actinomycetes</taxon>
        <taxon>Micromonosporales</taxon>
        <taxon>Micromonosporaceae</taxon>
        <taxon>Micromonospora</taxon>
    </lineage>
</organism>
<gene>
    <name evidence="3" type="ORF">ACFOX0_23015</name>
</gene>